<accession>A0A5S9PKY8</accession>
<dbReference type="EMBL" id="CACSIK010000002">
    <property type="protein sequence ID" value="CAA0105033.1"/>
    <property type="molecule type" value="Genomic_DNA"/>
</dbReference>
<proteinExistence type="predicted"/>
<keyword evidence="3" id="KW-1185">Reference proteome</keyword>
<gene>
    <name evidence="2" type="ORF">IHBHHGIJ_02808</name>
    <name evidence="1" type="ORF">KFEGEMFD_02180</name>
</gene>
<protein>
    <submittedName>
        <fullName evidence="2">Uncharacterized protein</fullName>
    </submittedName>
</protein>
<organism evidence="2 3">
    <name type="scientific">Zhongshania aliphaticivorans</name>
    <dbReference type="NCBI Taxonomy" id="1470434"/>
    <lineage>
        <taxon>Bacteria</taxon>
        <taxon>Pseudomonadati</taxon>
        <taxon>Pseudomonadota</taxon>
        <taxon>Gammaproteobacteria</taxon>
        <taxon>Cellvibrionales</taxon>
        <taxon>Spongiibacteraceae</taxon>
        <taxon>Zhongshania</taxon>
    </lineage>
</organism>
<name>A0A5S9PKY8_9GAMM</name>
<reference evidence="3 4" key="1">
    <citation type="submission" date="2019-11" db="EMBL/GenBank/DDBJ databases">
        <authorList>
            <person name="Holert J."/>
        </authorList>
    </citation>
    <scope>NUCLEOTIDE SEQUENCE [LARGE SCALE GENOMIC DNA]</scope>
    <source>
        <strain evidence="1">BC3_2A</strain>
        <strain evidence="2">SB11_1A</strain>
    </source>
</reference>
<dbReference type="Proteomes" id="UP000439591">
    <property type="component" value="Unassembled WGS sequence"/>
</dbReference>
<sequence length="48" mass="5675">MYKLRMNLNTDFPEILHLDLFVSVVRVQFNDCVPSIDRKLVHRSLCVV</sequence>
<evidence type="ECO:0000313" key="2">
    <source>
        <dbReference type="EMBL" id="CAA0105033.1"/>
    </source>
</evidence>
<evidence type="ECO:0000313" key="3">
    <source>
        <dbReference type="Proteomes" id="UP000435877"/>
    </source>
</evidence>
<dbReference type="Proteomes" id="UP000435877">
    <property type="component" value="Unassembled WGS sequence"/>
</dbReference>
<dbReference type="EMBL" id="CACSIM010000003">
    <property type="protein sequence ID" value="CAA0104748.1"/>
    <property type="molecule type" value="Genomic_DNA"/>
</dbReference>
<evidence type="ECO:0000313" key="4">
    <source>
        <dbReference type="Proteomes" id="UP000439591"/>
    </source>
</evidence>
<dbReference type="AlphaFoldDB" id="A0A5S9PKY8"/>
<evidence type="ECO:0000313" key="1">
    <source>
        <dbReference type="EMBL" id="CAA0104748.1"/>
    </source>
</evidence>